<accession>A0A815FKE2</accession>
<dbReference type="EMBL" id="CAJNRG010000916">
    <property type="protein sequence ID" value="CAF2022566.1"/>
    <property type="molecule type" value="Genomic_DNA"/>
</dbReference>
<proteinExistence type="predicted"/>
<comment type="caution">
    <text evidence="1">The sequence shown here is derived from an EMBL/GenBank/DDBJ whole genome shotgun (WGS) entry which is preliminary data.</text>
</comment>
<dbReference type="OrthoDB" id="10374102at2759"/>
<dbReference type="AlphaFoldDB" id="A0A815FKE2"/>
<organism evidence="1 4">
    <name type="scientific">Rotaria magnacalcarata</name>
    <dbReference type="NCBI Taxonomy" id="392030"/>
    <lineage>
        <taxon>Eukaryota</taxon>
        <taxon>Metazoa</taxon>
        <taxon>Spiralia</taxon>
        <taxon>Gnathifera</taxon>
        <taxon>Rotifera</taxon>
        <taxon>Eurotatoria</taxon>
        <taxon>Bdelloidea</taxon>
        <taxon>Philodinida</taxon>
        <taxon>Philodinidae</taxon>
        <taxon>Rotaria</taxon>
    </lineage>
</organism>
<dbReference type="EMBL" id="CAJNOW010001713">
    <property type="protein sequence ID" value="CAF1326546.1"/>
    <property type="molecule type" value="Genomic_DNA"/>
</dbReference>
<name>A0A815FKE2_9BILA</name>
<protein>
    <submittedName>
        <fullName evidence="1">Uncharacterized protein</fullName>
    </submittedName>
</protein>
<evidence type="ECO:0000313" key="2">
    <source>
        <dbReference type="EMBL" id="CAF1584146.1"/>
    </source>
</evidence>
<reference evidence="1" key="1">
    <citation type="submission" date="2021-02" db="EMBL/GenBank/DDBJ databases">
        <authorList>
            <person name="Nowell W R."/>
        </authorList>
    </citation>
    <scope>NUCLEOTIDE SEQUENCE</scope>
</reference>
<sequence length="156" mass="18133">MSAEELIRKFYHGSYKINSHGYFACPLYDDKIREDDQICKFFVRNEGRTLSEEEFKHFWSHLSLVHENMYQNILEMCRSKISTISKIDQFEKTFDVIASSFGTLNKLASAWSNTNMTSVEFMGKFKSELESLEKQVIEIVKPVIETSTSPTSFSNL</sequence>
<dbReference type="Proteomes" id="UP000663855">
    <property type="component" value="Unassembled WGS sequence"/>
</dbReference>
<evidence type="ECO:0000313" key="4">
    <source>
        <dbReference type="Proteomes" id="UP000663834"/>
    </source>
</evidence>
<gene>
    <name evidence="2" type="ORF">CJN711_LOCUS33306</name>
    <name evidence="1" type="ORF">KQP761_LOCUS6018</name>
    <name evidence="3" type="ORF">XDN619_LOCUS4379</name>
</gene>
<evidence type="ECO:0000313" key="1">
    <source>
        <dbReference type="EMBL" id="CAF1326546.1"/>
    </source>
</evidence>
<dbReference type="Proteomes" id="UP000663834">
    <property type="component" value="Unassembled WGS sequence"/>
</dbReference>
<evidence type="ECO:0000313" key="3">
    <source>
        <dbReference type="EMBL" id="CAF2022566.1"/>
    </source>
</evidence>
<dbReference type="Proteomes" id="UP000663887">
    <property type="component" value="Unassembled WGS sequence"/>
</dbReference>
<dbReference type="EMBL" id="CAJNOV010016099">
    <property type="protein sequence ID" value="CAF1584146.1"/>
    <property type="molecule type" value="Genomic_DNA"/>
</dbReference>